<feature type="transmembrane region" description="Helical" evidence="8">
    <location>
        <begin position="379"/>
        <end position="402"/>
    </location>
</feature>
<proteinExistence type="inferred from homology"/>
<feature type="transmembrane region" description="Helical" evidence="8">
    <location>
        <begin position="317"/>
        <end position="337"/>
    </location>
</feature>
<evidence type="ECO:0000256" key="4">
    <source>
        <dbReference type="ARBA" id="ARBA00022692"/>
    </source>
</evidence>
<keyword evidence="6 8" id="KW-0472">Membrane</keyword>
<feature type="transmembrane region" description="Helical" evidence="8">
    <location>
        <begin position="64"/>
        <end position="84"/>
    </location>
</feature>
<dbReference type="SUPFAM" id="SSF103473">
    <property type="entry name" value="MFS general substrate transporter"/>
    <property type="match status" value="1"/>
</dbReference>
<dbReference type="PROSITE" id="PS50850">
    <property type="entry name" value="MFS"/>
    <property type="match status" value="1"/>
</dbReference>
<organism evidence="10 11">
    <name type="scientific">Aspergillus lucknowensis</name>
    <dbReference type="NCBI Taxonomy" id="176173"/>
    <lineage>
        <taxon>Eukaryota</taxon>
        <taxon>Fungi</taxon>
        <taxon>Dikarya</taxon>
        <taxon>Ascomycota</taxon>
        <taxon>Pezizomycotina</taxon>
        <taxon>Eurotiomycetes</taxon>
        <taxon>Eurotiomycetidae</taxon>
        <taxon>Eurotiales</taxon>
        <taxon>Aspergillaceae</taxon>
        <taxon>Aspergillus</taxon>
        <taxon>Aspergillus subgen. Nidulantes</taxon>
    </lineage>
</organism>
<keyword evidence="3 7" id="KW-0813">Transport</keyword>
<comment type="subcellular location">
    <subcellularLocation>
        <location evidence="1">Membrane</location>
        <topology evidence="1">Multi-pass membrane protein</topology>
    </subcellularLocation>
</comment>
<evidence type="ECO:0000256" key="2">
    <source>
        <dbReference type="ARBA" id="ARBA00010992"/>
    </source>
</evidence>
<feature type="transmembrane region" description="Helical" evidence="8">
    <location>
        <begin position="344"/>
        <end position="367"/>
    </location>
</feature>
<dbReference type="PROSITE" id="PS51257">
    <property type="entry name" value="PROKAR_LIPOPROTEIN"/>
    <property type="match status" value="1"/>
</dbReference>
<dbReference type="InterPro" id="IPR050360">
    <property type="entry name" value="MFS_Sugar_Transporters"/>
</dbReference>
<dbReference type="GeneID" id="98144039"/>
<name>A0ABR4LT19_9EURO</name>
<comment type="caution">
    <text evidence="10">The sequence shown here is derived from an EMBL/GenBank/DDBJ whole genome shotgun (WGS) entry which is preliminary data.</text>
</comment>
<dbReference type="PRINTS" id="PR00171">
    <property type="entry name" value="SUGRTRNSPORT"/>
</dbReference>
<evidence type="ECO:0000259" key="9">
    <source>
        <dbReference type="PROSITE" id="PS50850"/>
    </source>
</evidence>
<dbReference type="NCBIfam" id="TIGR00879">
    <property type="entry name" value="SP"/>
    <property type="match status" value="1"/>
</dbReference>
<evidence type="ECO:0000256" key="3">
    <source>
        <dbReference type="ARBA" id="ARBA00022448"/>
    </source>
</evidence>
<feature type="transmembrane region" description="Helical" evidence="8">
    <location>
        <begin position="183"/>
        <end position="205"/>
    </location>
</feature>
<accession>A0ABR4LT19</accession>
<dbReference type="InterPro" id="IPR003663">
    <property type="entry name" value="Sugar/inositol_transpt"/>
</dbReference>
<dbReference type="PANTHER" id="PTHR48022:SF26">
    <property type="entry name" value="MAJOR FACILITATOR SUPERFAMILY (MFS) PROFILE DOMAIN-CONTAINING PROTEIN-RELATED"/>
    <property type="match status" value="1"/>
</dbReference>
<evidence type="ECO:0000256" key="7">
    <source>
        <dbReference type="RuleBase" id="RU003346"/>
    </source>
</evidence>
<keyword evidence="11" id="KW-1185">Reference proteome</keyword>
<dbReference type="Proteomes" id="UP001610432">
    <property type="component" value="Unassembled WGS sequence"/>
</dbReference>
<feature type="domain" description="Major facilitator superfamily (MFS) profile" evidence="9">
    <location>
        <begin position="23"/>
        <end position="468"/>
    </location>
</feature>
<dbReference type="InterPro" id="IPR005829">
    <property type="entry name" value="Sugar_transporter_CS"/>
</dbReference>
<evidence type="ECO:0000256" key="8">
    <source>
        <dbReference type="SAM" id="Phobius"/>
    </source>
</evidence>
<evidence type="ECO:0000256" key="6">
    <source>
        <dbReference type="ARBA" id="ARBA00023136"/>
    </source>
</evidence>
<dbReference type="Pfam" id="PF00083">
    <property type="entry name" value="Sugar_tr"/>
    <property type="match status" value="1"/>
</dbReference>
<dbReference type="InterPro" id="IPR020846">
    <property type="entry name" value="MFS_dom"/>
</dbReference>
<feature type="transmembrane region" description="Helical" evidence="8">
    <location>
        <begin position="153"/>
        <end position="171"/>
    </location>
</feature>
<evidence type="ECO:0000313" key="11">
    <source>
        <dbReference type="Proteomes" id="UP001610432"/>
    </source>
</evidence>
<protein>
    <submittedName>
        <fullName evidence="10">General substrate transporter</fullName>
    </submittedName>
</protein>
<keyword evidence="5 8" id="KW-1133">Transmembrane helix</keyword>
<dbReference type="InterPro" id="IPR005828">
    <property type="entry name" value="MFS_sugar_transport-like"/>
</dbReference>
<dbReference type="PROSITE" id="PS00216">
    <property type="entry name" value="SUGAR_TRANSPORT_1"/>
    <property type="match status" value="1"/>
</dbReference>
<dbReference type="Gene3D" id="1.20.1250.20">
    <property type="entry name" value="MFS general substrate transporter like domains"/>
    <property type="match status" value="1"/>
</dbReference>
<evidence type="ECO:0000256" key="1">
    <source>
        <dbReference type="ARBA" id="ARBA00004141"/>
    </source>
</evidence>
<evidence type="ECO:0000256" key="5">
    <source>
        <dbReference type="ARBA" id="ARBA00022989"/>
    </source>
</evidence>
<feature type="transmembrane region" description="Helical" evidence="8">
    <location>
        <begin position="445"/>
        <end position="464"/>
    </location>
</feature>
<dbReference type="InterPro" id="IPR036259">
    <property type="entry name" value="MFS_trans_sf"/>
</dbReference>
<dbReference type="EMBL" id="JBFXLQ010000017">
    <property type="protein sequence ID" value="KAL2867666.1"/>
    <property type="molecule type" value="Genomic_DNA"/>
</dbReference>
<dbReference type="PANTHER" id="PTHR48022">
    <property type="entry name" value="PLASTIDIC GLUCOSE TRANSPORTER 4"/>
    <property type="match status" value="1"/>
</dbReference>
<keyword evidence="4 8" id="KW-0812">Transmembrane</keyword>
<dbReference type="RefSeq" id="XP_070886645.1">
    <property type="nucleotide sequence ID" value="XM_071028967.1"/>
</dbReference>
<evidence type="ECO:0000313" key="10">
    <source>
        <dbReference type="EMBL" id="KAL2867666.1"/>
    </source>
</evidence>
<gene>
    <name evidence="10" type="ORF">BJX67DRAFT_352050</name>
</gene>
<sequence>MRSPDAKKKPFFGLTGGWLTFWLTVACATDMTLFGYDQGVFSGVTVTKDFLEQHDLVGPSRTKVLSTVTAIYDVGCFFGAIIAFTWGERLGRKKAILVGTTIMAIGTIIKASSYSLAQMFVGRIILGLGNGINTTTAPVWQTETAHHKWRGKLVLFEMVMNIAGFCMVNWINYGLSFRGGAVAWRFPIAFQFFFIIILFATVPWLPESPRWLMQQGRSEEAVEILAAIEAKATNDPYIVTQRNEIEFSVQYERENAPSWKEIFLRKKGTNDTKNLRRLLLGAGTQFMQQFEGINIMSYYMPLVLINAVGLSESMARLLAACNSVSYLLFTCLSVPLVERWGRRGLMLFSTAGQGFSFLVITILLRFADTSGNGDKVASASIAFFFLYFIAFGMGMLGVPWLYPTEINSLPMRNKGAAVATATNWMTNFVVVEITPIGIQNIGWRFWIVWTVFNAAFLPVIYFLYPETSNRTLEDLDSYYRTNPSPIVIGDPDGTSVERPQRYIQHEVEEIQKIAKDGAVQVEAVESA</sequence>
<reference evidence="10 11" key="1">
    <citation type="submission" date="2024-07" db="EMBL/GenBank/DDBJ databases">
        <title>Section-level genome sequencing and comparative genomics of Aspergillus sections Usti and Cavernicolus.</title>
        <authorList>
            <consortium name="Lawrence Berkeley National Laboratory"/>
            <person name="Nybo J.L."/>
            <person name="Vesth T.C."/>
            <person name="Theobald S."/>
            <person name="Frisvad J.C."/>
            <person name="Larsen T.O."/>
            <person name="Kjaerboelling I."/>
            <person name="Rothschild-Mancinelli K."/>
            <person name="Lyhne E.K."/>
            <person name="Kogle M.E."/>
            <person name="Barry K."/>
            <person name="Clum A."/>
            <person name="Na H."/>
            <person name="Ledsgaard L."/>
            <person name="Lin J."/>
            <person name="Lipzen A."/>
            <person name="Kuo A."/>
            <person name="Riley R."/>
            <person name="Mondo S."/>
            <person name="Labutti K."/>
            <person name="Haridas S."/>
            <person name="Pangalinan J."/>
            <person name="Salamov A.A."/>
            <person name="Simmons B.A."/>
            <person name="Magnuson J.K."/>
            <person name="Chen J."/>
            <person name="Drula E."/>
            <person name="Henrissat B."/>
            <person name="Wiebenga A."/>
            <person name="Lubbers R.J."/>
            <person name="Gomes A.C."/>
            <person name="Macurrencykelacurrency M.R."/>
            <person name="Stajich J."/>
            <person name="Grigoriev I.V."/>
            <person name="Mortensen U.H."/>
            <person name="De Vries R.P."/>
            <person name="Baker S.E."/>
            <person name="Andersen M.R."/>
        </authorList>
    </citation>
    <scope>NUCLEOTIDE SEQUENCE [LARGE SCALE GENOMIC DNA]</scope>
    <source>
        <strain evidence="10 11">CBS 449.75</strain>
    </source>
</reference>
<comment type="similarity">
    <text evidence="2 7">Belongs to the major facilitator superfamily. Sugar transporter (TC 2.A.1.1) family.</text>
</comment>
<feature type="transmembrane region" description="Helical" evidence="8">
    <location>
        <begin position="96"/>
        <end position="114"/>
    </location>
</feature>